<dbReference type="RefSeq" id="WP_182987488.1">
    <property type="nucleotide sequence ID" value="NZ_JABEQD010000016.1"/>
</dbReference>
<reference evidence="2 3" key="1">
    <citation type="submission" date="2020-04" db="EMBL/GenBank/DDBJ databases">
        <title>Description of novel Gluconacetobacter.</title>
        <authorList>
            <person name="Sombolestani A."/>
        </authorList>
    </citation>
    <scope>NUCLEOTIDE SEQUENCE [LARGE SCALE GENOMIC DNA]</scope>
    <source>
        <strain evidence="2 3">LMG 27801</strain>
    </source>
</reference>
<dbReference type="Proteomes" id="UP000559860">
    <property type="component" value="Unassembled WGS sequence"/>
</dbReference>
<evidence type="ECO:0000313" key="3">
    <source>
        <dbReference type="Proteomes" id="UP000559860"/>
    </source>
</evidence>
<comment type="caution">
    <text evidence="2">The sequence shown here is derived from an EMBL/GenBank/DDBJ whole genome shotgun (WGS) entry which is preliminary data.</text>
</comment>
<keyword evidence="3" id="KW-1185">Reference proteome</keyword>
<organism evidence="2 3">
    <name type="scientific">Gluconacetobacter aggeris</name>
    <dbReference type="NCBI Taxonomy" id="1286186"/>
    <lineage>
        <taxon>Bacteria</taxon>
        <taxon>Pseudomonadati</taxon>
        <taxon>Pseudomonadota</taxon>
        <taxon>Alphaproteobacteria</taxon>
        <taxon>Acetobacterales</taxon>
        <taxon>Acetobacteraceae</taxon>
        <taxon>Gluconacetobacter</taxon>
    </lineage>
</organism>
<proteinExistence type="predicted"/>
<feature type="region of interest" description="Disordered" evidence="1">
    <location>
        <begin position="1"/>
        <end position="23"/>
    </location>
</feature>
<evidence type="ECO:0000313" key="2">
    <source>
        <dbReference type="EMBL" id="MBB2170020.1"/>
    </source>
</evidence>
<dbReference type="AlphaFoldDB" id="A0A7W4IVU7"/>
<name>A0A7W4IVU7_9PROT</name>
<accession>A0A7W4IVU7</accession>
<sequence>MSPRPATSRKIPVAPPPVDGVDALDRQTFHTRDLRDIALAIGRDMNLVQDAPEDTVSEWHGALLWLAAYAERIAEVAERDAESLRKGGAA</sequence>
<dbReference type="EMBL" id="JABEQD010000016">
    <property type="protein sequence ID" value="MBB2170020.1"/>
    <property type="molecule type" value="Genomic_DNA"/>
</dbReference>
<gene>
    <name evidence="2" type="ORF">HLH36_16980</name>
</gene>
<evidence type="ECO:0000256" key="1">
    <source>
        <dbReference type="SAM" id="MobiDB-lite"/>
    </source>
</evidence>
<protein>
    <submittedName>
        <fullName evidence="2">Uncharacterized protein</fullName>
    </submittedName>
</protein>